<dbReference type="Proteomes" id="UP000811609">
    <property type="component" value="Chromosome 11"/>
</dbReference>
<organism evidence="2 3">
    <name type="scientific">Carya illinoinensis</name>
    <name type="common">Pecan</name>
    <dbReference type="NCBI Taxonomy" id="32201"/>
    <lineage>
        <taxon>Eukaryota</taxon>
        <taxon>Viridiplantae</taxon>
        <taxon>Streptophyta</taxon>
        <taxon>Embryophyta</taxon>
        <taxon>Tracheophyta</taxon>
        <taxon>Spermatophyta</taxon>
        <taxon>Magnoliopsida</taxon>
        <taxon>eudicotyledons</taxon>
        <taxon>Gunneridae</taxon>
        <taxon>Pentapetalae</taxon>
        <taxon>rosids</taxon>
        <taxon>fabids</taxon>
        <taxon>Fagales</taxon>
        <taxon>Juglandaceae</taxon>
        <taxon>Carya</taxon>
    </lineage>
</organism>
<feature type="compositionally biased region" description="Polar residues" evidence="1">
    <location>
        <begin position="1312"/>
        <end position="1336"/>
    </location>
</feature>
<dbReference type="EMBL" id="CM031819">
    <property type="protein sequence ID" value="KAG6637912.1"/>
    <property type="molecule type" value="Genomic_DNA"/>
</dbReference>
<evidence type="ECO:0000313" key="3">
    <source>
        <dbReference type="Proteomes" id="UP000811609"/>
    </source>
</evidence>
<feature type="region of interest" description="Disordered" evidence="1">
    <location>
        <begin position="555"/>
        <end position="595"/>
    </location>
</feature>
<evidence type="ECO:0000313" key="2">
    <source>
        <dbReference type="EMBL" id="KAG6637912.1"/>
    </source>
</evidence>
<feature type="region of interest" description="Disordered" evidence="1">
    <location>
        <begin position="1306"/>
        <end position="1336"/>
    </location>
</feature>
<feature type="region of interest" description="Disordered" evidence="1">
    <location>
        <begin position="466"/>
        <end position="503"/>
    </location>
</feature>
<name>A0A8T1P9A2_CARIL</name>
<proteinExistence type="predicted"/>
<feature type="compositionally biased region" description="Polar residues" evidence="1">
    <location>
        <begin position="192"/>
        <end position="203"/>
    </location>
</feature>
<feature type="compositionally biased region" description="Basic and acidic residues" evidence="1">
    <location>
        <begin position="478"/>
        <end position="490"/>
    </location>
</feature>
<feature type="region of interest" description="Disordered" evidence="1">
    <location>
        <begin position="929"/>
        <end position="968"/>
    </location>
</feature>
<accession>A0A8T1P9A2</accession>
<gene>
    <name evidence="2" type="ORF">CIPAW_11G210900</name>
</gene>
<feature type="region of interest" description="Disordered" evidence="1">
    <location>
        <begin position="417"/>
        <end position="448"/>
    </location>
</feature>
<reference evidence="2" key="1">
    <citation type="submission" date="2020-12" db="EMBL/GenBank/DDBJ databases">
        <title>WGS assembly of Carya illinoinensis cv. Pawnee.</title>
        <authorList>
            <person name="Platts A."/>
            <person name="Shu S."/>
            <person name="Wright S."/>
            <person name="Barry K."/>
            <person name="Edger P."/>
            <person name="Pires J.C."/>
            <person name="Schmutz J."/>
        </authorList>
    </citation>
    <scope>NUCLEOTIDE SEQUENCE</scope>
    <source>
        <tissue evidence="2">Leaf</tissue>
    </source>
</reference>
<keyword evidence="3" id="KW-1185">Reference proteome</keyword>
<protein>
    <submittedName>
        <fullName evidence="2">Uncharacterized protein</fullName>
    </submittedName>
</protein>
<dbReference type="PANTHER" id="PTHR35767:SF1">
    <property type="entry name" value="HAPLESS PROTEIN"/>
    <property type="match status" value="1"/>
</dbReference>
<feature type="compositionally biased region" description="Polar residues" evidence="1">
    <location>
        <begin position="491"/>
        <end position="500"/>
    </location>
</feature>
<feature type="compositionally biased region" description="Basic residues" evidence="1">
    <location>
        <begin position="426"/>
        <end position="448"/>
    </location>
</feature>
<dbReference type="PANTHER" id="PTHR35767">
    <property type="entry name" value="HAPLESS PROTEIN"/>
    <property type="match status" value="1"/>
</dbReference>
<feature type="compositionally biased region" description="Polar residues" evidence="1">
    <location>
        <begin position="954"/>
        <end position="968"/>
    </location>
</feature>
<evidence type="ECO:0000256" key="1">
    <source>
        <dbReference type="SAM" id="MobiDB-lite"/>
    </source>
</evidence>
<sequence>MKILVALFDFDPHVVTHKKREPFYQMLSIENSPSDPSCTCDVSQLKSGSDERASHKLPLPEVDLSKRALFGETPLPKFSIRDYVFITRSKDIKTNWPFSLKNLQLCLKHGVKDVLPPFQHLDKVRNECFQESTVGSSTLENKNLKNIVGELSGPPNDYTVLDLSVNAQLNQKPPEAFIETTTSRRSEGENDLPSTRSFSQSDIESLPANGLSSSSLDPDTLHEDSVDVEAEGLAPAHQIESTTRPSNKKCRLVVKSGANSDRNLTEDIASNCTTVSELAMASKLCPVCKIFSSSSNTTLNAHIDQCLSMESVPKWMAAKLTKHRFKPRKTRLMVDIYKTAARCTLEDLDRRNGTNWATVSSLTMRDNDKSEMPAEGKMQRMLLVHTPDSGNVGAVYIDSSGTKLRILSKFDDAPSVSQVSEELGTRKRSKGGKGSKLLPAKKKKSLAPKHHKYLKLALQSKKKFSRRAHSSQIYGGQRVEERCKKNEHQAKNQVKPSDSGNLRHWVCSKRTGVAKEVSRKDAHQPLSESDQFCFGDSLVERSRVSKLANLSQNPIFSPEKSERMKSPFSEGQASDKRQRSPGRKQVGSPLFGARSSSSVERSLSLMKRNVNQLSKDSNSVCDDSILNSPKSTVDYVPLLRSKLDDIAAGPNYNSDIPFLPCTSLTRSYHPLKPKTMKFSPSRKNVSAVKGRLSVTKSRPDMIQKCSALKTCQVHFAAGIGKEVAAWYPEADEQHDLMHSHIDNSSGREEISSEVSFGSNTVLRIKQDRGAISITRKLKSSQLATQCCGHDKCENEDSSVRVRDHFLDKVVDLKSATKEVWIPGEDIVSELAAKEAVQKFDTTLFQSLAPELQHKLGSFTKTPSNSVQFIDGNHGPLCGAEALKSATKPNLVDEQDIYCADKVGNDFIGQNVLIGEEMDSEIGQENFFEEVDPIPIPGPPGSFLPSPRGMGSEDLQGNSSLTTTSRVQSSQDLHAIDGDSSDSPISATSTISNSTVAGYDWKYSKPFSSVGPQSIQDKMRSVFSVASIEPSAESVAVVPQIKGREVEKLIFDGENSNVNKISIEKFSLSFKGDEPCCCQRKERASHSAALTYQESQLLKRRAAASVTMPTIGKQMSCNLNTRPGNFDARPEIIPLSSCPSSKSEKVVSPIIKCPAGPISLKGSPDVGAKFPGHGSCDSASPAASNPVLRLMGKNLMVVNKDEDASVPVGSVQSNLGQLNPLTPRFPTLSEVSPVNIQNEVYRCHHHMVPHIGQDSHNLSGHCFEGKFSNSFRSHNTKTPQMVARGLAGFFPDQPQDGGFISFMESHEHESHFNVPSQQSKSKNRPNGSPTCNMEKSLTIPDCQQMSARSAANADREIIIIDDISSSEANLTTDVTKYSGVLRERKAVSSGIPIPAVSRHLNTFAYYQSQDPTPLGELPAVHKASFHVTPSLGAHASSARWSCTSEGSGVLQWSPFFPASPSTGHLRSALYNSPSLT</sequence>
<comment type="caution">
    <text evidence="2">The sequence shown here is derived from an EMBL/GenBank/DDBJ whole genome shotgun (WGS) entry which is preliminary data.</text>
</comment>
<feature type="region of interest" description="Disordered" evidence="1">
    <location>
        <begin position="172"/>
        <end position="222"/>
    </location>
</feature>